<name>A0A2H8TIW0_9HEMI</name>
<dbReference type="AlphaFoldDB" id="A0A2H8TIW0"/>
<evidence type="ECO:0000313" key="4">
    <source>
        <dbReference type="EMBL" id="MBW13218.1"/>
    </source>
</evidence>
<dbReference type="PANTHER" id="PTHR21682:SF2">
    <property type="entry name" value="COILED-COIL DOMAIN-CONTAINING PROTEIN 149"/>
    <property type="match status" value="1"/>
</dbReference>
<dbReference type="EMBL" id="GFXV01001413">
    <property type="protein sequence ID" value="MBW13218.1"/>
    <property type="molecule type" value="Transcribed_RNA"/>
</dbReference>
<evidence type="ECO:0000256" key="1">
    <source>
        <dbReference type="ARBA" id="ARBA00005872"/>
    </source>
</evidence>
<evidence type="ECO:0000256" key="2">
    <source>
        <dbReference type="ARBA" id="ARBA00023054"/>
    </source>
</evidence>
<dbReference type="InterPro" id="IPR019179">
    <property type="entry name" value="CC149"/>
</dbReference>
<dbReference type="PANTHER" id="PTHR21682">
    <property type="entry name" value="COILED-COIL DOMAIN-CONTAINING PROTEIN 149"/>
    <property type="match status" value="1"/>
</dbReference>
<sequence length="164" mass="18335">MQQILETGNLQALFSNSTTLADLRKLCQTLFEALQDKNIALNHQKKTNKVLAKRLEDLENKLKTINQGEAIISPSLVLLNECSNTSDETDIETSSIDESNSCLIYKEDDSIIKNINFDKYPNEMNTLPKNLQQLVTEAMQTITFDSSNPTSTEACLNSTSDINT</sequence>
<gene>
    <name evidence="4" type="primary">ccdc149a_2</name>
</gene>
<comment type="similarity">
    <text evidence="1">Belongs to the CCDC149 family.</text>
</comment>
<evidence type="ECO:0000256" key="3">
    <source>
        <dbReference type="SAM" id="Coils"/>
    </source>
</evidence>
<dbReference type="OrthoDB" id="5917629at2759"/>
<dbReference type="Pfam" id="PF09789">
    <property type="entry name" value="CC149"/>
    <property type="match status" value="1"/>
</dbReference>
<accession>A0A2H8TIW0</accession>
<protein>
    <submittedName>
        <fullName evidence="4">Coiled-coil domain-containing protein 149-A</fullName>
    </submittedName>
</protein>
<keyword evidence="2 3" id="KW-0175">Coiled coil</keyword>
<proteinExistence type="inferred from homology"/>
<feature type="coiled-coil region" evidence="3">
    <location>
        <begin position="41"/>
        <end position="68"/>
    </location>
</feature>
<reference evidence="4" key="1">
    <citation type="submission" date="2017-10" db="EMBL/GenBank/DDBJ databases">
        <title>Transcriptome Assembly of Sugarcane Aphid Adults.</title>
        <authorList>
            <person name="Scully E.D."/>
            <person name="Palmer N.A."/>
            <person name="Geib S.M."/>
            <person name="Sarath G."/>
            <person name="Sattler S.E."/>
        </authorList>
    </citation>
    <scope>NUCLEOTIDE SEQUENCE</scope>
    <source>
        <tissue evidence="4">Whole body</tissue>
    </source>
</reference>
<organism evidence="4">
    <name type="scientific">Melanaphis sacchari</name>
    <dbReference type="NCBI Taxonomy" id="742174"/>
    <lineage>
        <taxon>Eukaryota</taxon>
        <taxon>Metazoa</taxon>
        <taxon>Ecdysozoa</taxon>
        <taxon>Arthropoda</taxon>
        <taxon>Hexapoda</taxon>
        <taxon>Insecta</taxon>
        <taxon>Pterygota</taxon>
        <taxon>Neoptera</taxon>
        <taxon>Paraneoptera</taxon>
        <taxon>Hemiptera</taxon>
        <taxon>Sternorrhyncha</taxon>
        <taxon>Aphidomorpha</taxon>
        <taxon>Aphidoidea</taxon>
        <taxon>Aphididae</taxon>
        <taxon>Aphidini</taxon>
        <taxon>Melanaphis</taxon>
    </lineage>
</organism>